<dbReference type="EMBL" id="JAACJJ010000031">
    <property type="protein sequence ID" value="KAF5318070.1"/>
    <property type="molecule type" value="Genomic_DNA"/>
</dbReference>
<name>A0A8H5EZ93_9AGAR</name>
<keyword evidence="1" id="KW-0472">Membrane</keyword>
<sequence length="379" mass="42016">MSDTIQASPRLHRVRQATGCSDMTQVDNTPAPQHHRRTVRLWILCCLSFLLCVPFISVMLGLHVHARDFSYAPGEWVPVFTGRTIQFEVVLVDADPKSRLMIMDWKILGERSSNCSANTLVACTDVDIFFDENLLDTDSRQFRTNNRPVDPLFRLNTTALVINDPVANTPTFRTHLALFSPGNRQSSLIYYPFDTGFKTLAVSGPDTAIPAGMVDILIEVHRGNLVKSFSIVATMSICNLRIPFCSAIKDADSLETHPYAGLITIILLLVMLTCVFFGFRQKSEVLCIPVGTLFAFTQLRGSMPGAPEGFGDILDFVGLLPCLALLSVSAAITLAAFILSDPTEKTQVLSWELLFEAFPRLDYRKHEKANKELGAELGN</sequence>
<gene>
    <name evidence="2" type="ORF">D9619_012163</name>
</gene>
<evidence type="ECO:0000313" key="2">
    <source>
        <dbReference type="EMBL" id="KAF5318070.1"/>
    </source>
</evidence>
<feature type="transmembrane region" description="Helical" evidence="1">
    <location>
        <begin position="313"/>
        <end position="339"/>
    </location>
</feature>
<comment type="caution">
    <text evidence="2">The sequence shown here is derived from an EMBL/GenBank/DDBJ whole genome shotgun (WGS) entry which is preliminary data.</text>
</comment>
<evidence type="ECO:0000256" key="1">
    <source>
        <dbReference type="SAM" id="Phobius"/>
    </source>
</evidence>
<evidence type="ECO:0000313" key="3">
    <source>
        <dbReference type="Proteomes" id="UP000567179"/>
    </source>
</evidence>
<protein>
    <submittedName>
        <fullName evidence="2">Uncharacterized protein</fullName>
    </submittedName>
</protein>
<feature type="transmembrane region" description="Helical" evidence="1">
    <location>
        <begin position="259"/>
        <end position="278"/>
    </location>
</feature>
<dbReference type="Proteomes" id="UP000567179">
    <property type="component" value="Unassembled WGS sequence"/>
</dbReference>
<keyword evidence="3" id="KW-1185">Reference proteome</keyword>
<dbReference type="AlphaFoldDB" id="A0A8H5EZ93"/>
<keyword evidence="1" id="KW-1133">Transmembrane helix</keyword>
<keyword evidence="1" id="KW-0812">Transmembrane</keyword>
<accession>A0A8H5EZ93</accession>
<feature type="transmembrane region" description="Helical" evidence="1">
    <location>
        <begin position="285"/>
        <end position="301"/>
    </location>
</feature>
<dbReference type="OrthoDB" id="2923771at2759"/>
<proteinExistence type="predicted"/>
<reference evidence="2 3" key="1">
    <citation type="journal article" date="2020" name="ISME J.">
        <title>Uncovering the hidden diversity of litter-decomposition mechanisms in mushroom-forming fungi.</title>
        <authorList>
            <person name="Floudas D."/>
            <person name="Bentzer J."/>
            <person name="Ahren D."/>
            <person name="Johansson T."/>
            <person name="Persson P."/>
            <person name="Tunlid A."/>
        </authorList>
    </citation>
    <scope>NUCLEOTIDE SEQUENCE [LARGE SCALE GENOMIC DNA]</scope>
    <source>
        <strain evidence="2 3">CBS 101986</strain>
    </source>
</reference>
<feature type="transmembrane region" description="Helical" evidence="1">
    <location>
        <begin position="41"/>
        <end position="62"/>
    </location>
</feature>
<organism evidence="2 3">
    <name type="scientific">Psilocybe cf. subviscida</name>
    <dbReference type="NCBI Taxonomy" id="2480587"/>
    <lineage>
        <taxon>Eukaryota</taxon>
        <taxon>Fungi</taxon>
        <taxon>Dikarya</taxon>
        <taxon>Basidiomycota</taxon>
        <taxon>Agaricomycotina</taxon>
        <taxon>Agaricomycetes</taxon>
        <taxon>Agaricomycetidae</taxon>
        <taxon>Agaricales</taxon>
        <taxon>Agaricineae</taxon>
        <taxon>Strophariaceae</taxon>
        <taxon>Psilocybe</taxon>
    </lineage>
</organism>